<feature type="compositionally biased region" description="Acidic residues" evidence="1">
    <location>
        <begin position="62"/>
        <end position="83"/>
    </location>
</feature>
<feature type="compositionally biased region" description="Basic and acidic residues" evidence="1">
    <location>
        <begin position="84"/>
        <end position="93"/>
    </location>
</feature>
<dbReference type="EMBL" id="NCKW01016227">
    <property type="protein sequence ID" value="POM61173.1"/>
    <property type="molecule type" value="Genomic_DNA"/>
</dbReference>
<feature type="region of interest" description="Disordered" evidence="1">
    <location>
        <begin position="1"/>
        <end position="132"/>
    </location>
</feature>
<sequence>MADERLDRRLRRGDVPAPWGNLDDHVVYPDEDADSTVDDIENDPEYQPPTQEPEESSSSSSSEEEDEEVAPEILDEDDDAENDDGVKSKETPESKPPSKRPRSVSSEKSQGSNPKPKKQRRKATKKNTSAPQMDLWGTRWLHFITRPKHPSVLARKSYAELTVDDLQTAEDPENGETSWRIYGVLVQYPSSTKRASCQTPGFPEYEIHKYSYDVVHDRWNRGAYQEILDSEPWVTMLQGRIRVFYFHERDMLYAKALKLVEDIRGHWVPIPTEEKADIILESQRKSRRNALRRAFKTLLDRSHDTPGFLPSLWNEPGLWQFPDNCCYWIWEDPRAEELGGPTCENLDLQLATLDMRESARVQWSNVIDDEEWLQYVPSNVKRHIKPVAIRKLNPLSLTHALVRSQDIS</sequence>
<protein>
    <submittedName>
        <fullName evidence="2">Uncharacterized protein</fullName>
    </submittedName>
</protein>
<evidence type="ECO:0000313" key="3">
    <source>
        <dbReference type="Proteomes" id="UP000237271"/>
    </source>
</evidence>
<evidence type="ECO:0000256" key="1">
    <source>
        <dbReference type="SAM" id="MobiDB-lite"/>
    </source>
</evidence>
<comment type="caution">
    <text evidence="2">The sequence shown here is derived from an EMBL/GenBank/DDBJ whole genome shotgun (WGS) entry which is preliminary data.</text>
</comment>
<dbReference type="Proteomes" id="UP000237271">
    <property type="component" value="Unassembled WGS sequence"/>
</dbReference>
<name>A0A2P4X6K6_9STRA</name>
<proteinExistence type="predicted"/>
<dbReference type="AlphaFoldDB" id="A0A2P4X6K6"/>
<feature type="compositionally biased region" description="Acidic residues" evidence="1">
    <location>
        <begin position="29"/>
        <end position="44"/>
    </location>
</feature>
<organism evidence="2 3">
    <name type="scientific">Phytophthora palmivora</name>
    <dbReference type="NCBI Taxonomy" id="4796"/>
    <lineage>
        <taxon>Eukaryota</taxon>
        <taxon>Sar</taxon>
        <taxon>Stramenopiles</taxon>
        <taxon>Oomycota</taxon>
        <taxon>Peronosporomycetes</taxon>
        <taxon>Peronosporales</taxon>
        <taxon>Peronosporaceae</taxon>
        <taxon>Phytophthora</taxon>
    </lineage>
</organism>
<reference evidence="2 3" key="1">
    <citation type="journal article" date="2017" name="Genome Biol. Evol.">
        <title>Phytophthora megakarya and P. palmivora, closely related causal agents of cacao black pod rot, underwent increases in genome sizes and gene numbers by different mechanisms.</title>
        <authorList>
            <person name="Ali S.S."/>
            <person name="Shao J."/>
            <person name="Lary D.J."/>
            <person name="Kronmiller B."/>
            <person name="Shen D."/>
            <person name="Strem M.D."/>
            <person name="Amoako-Attah I."/>
            <person name="Akrofi A.Y."/>
            <person name="Begoude B.A."/>
            <person name="Ten Hoopen G.M."/>
            <person name="Coulibaly K."/>
            <person name="Kebe B.I."/>
            <person name="Melnick R.L."/>
            <person name="Guiltinan M.J."/>
            <person name="Tyler B.M."/>
            <person name="Meinhardt L.W."/>
            <person name="Bailey B.A."/>
        </authorList>
    </citation>
    <scope>NUCLEOTIDE SEQUENCE [LARGE SCALE GENOMIC DNA]</scope>
    <source>
        <strain evidence="3">sbr112.9</strain>
    </source>
</reference>
<gene>
    <name evidence="2" type="ORF">PHPALM_29851</name>
</gene>
<keyword evidence="3" id="KW-1185">Reference proteome</keyword>
<feature type="compositionally biased region" description="Basic residues" evidence="1">
    <location>
        <begin position="115"/>
        <end position="125"/>
    </location>
</feature>
<accession>A0A2P4X6K6</accession>
<evidence type="ECO:0000313" key="2">
    <source>
        <dbReference type="EMBL" id="POM61173.1"/>
    </source>
</evidence>